<reference evidence="3" key="2">
    <citation type="journal article" date="2021" name="PeerJ">
        <title>Extensive microbial diversity within the chicken gut microbiome revealed by metagenomics and culture.</title>
        <authorList>
            <person name="Gilroy R."/>
            <person name="Ravi A."/>
            <person name="Getino M."/>
            <person name="Pursley I."/>
            <person name="Horton D.L."/>
            <person name="Alikhan N.F."/>
            <person name="Baker D."/>
            <person name="Gharbi K."/>
            <person name="Hall N."/>
            <person name="Watson M."/>
            <person name="Adriaenssens E.M."/>
            <person name="Foster-Nyarko E."/>
            <person name="Jarju S."/>
            <person name="Secka A."/>
            <person name="Antonio M."/>
            <person name="Oren A."/>
            <person name="Chaudhuri R.R."/>
            <person name="La Ragione R."/>
            <person name="Hildebrand F."/>
            <person name="Pallen M.J."/>
        </authorList>
    </citation>
    <scope>NUCLEOTIDE SEQUENCE</scope>
    <source>
        <strain evidence="3">CHK152-2871</strain>
    </source>
</reference>
<feature type="domain" description="Radical SAM core" evidence="2">
    <location>
        <begin position="193"/>
        <end position="419"/>
    </location>
</feature>
<dbReference type="Pfam" id="PF04055">
    <property type="entry name" value="Radical_SAM"/>
    <property type="match status" value="1"/>
</dbReference>
<protein>
    <submittedName>
        <fullName evidence="3">Radical SAM protein</fullName>
    </submittedName>
</protein>
<sequence>MEKFLYAQKSDKHPKINVWFAYPAIESFAMASLGYLSIFKLLDLSENIFVERVYADSKTTRCSVKDVDVIGFSTSFEIDILTVVKMLKKYNIALKSSQRGQNDPLIFAGGPAINANPLPYQDFYDFISIGEGQSTLKVVEFIAQNKHLKRDELLEKIKDFEGIWVPKFGKYDVKVVRDVLLEPVSTPILSDKSFFKDTFVIEIERGCPKMCNFCLASWLNLPTRFLDTQKIINSISNALEYTDKIALLGAYVAGHPDFDKIIDFIAEKNEISPVELSISSLRADLADEKLFKTLVKCGQKHATIAIEAGSERMRKIIKKDLSDEQIYKTVECARLSGLKGLKIYTMIGFPNELQSDIEALVTLAKDLKNKNKGFELAFSLSTLIPKAHTPFEDVVKENSKSLTEKIEYLKKEMHKIGITLRPSSVEWDAIQAVLSRCDISLADYIIEVCERGGNLGAFKHVWKEFHKKKIFKSLDEAAQMPYDNSKNTVPWEFIKAVPRELIESRQKEYLSLV</sequence>
<accession>A0A9D1FGP6</accession>
<keyword evidence="1" id="KW-0472">Membrane</keyword>
<dbReference type="Gene3D" id="3.80.30.20">
    <property type="entry name" value="tm_1862 like domain"/>
    <property type="match status" value="1"/>
</dbReference>
<evidence type="ECO:0000259" key="2">
    <source>
        <dbReference type="PROSITE" id="PS51918"/>
    </source>
</evidence>
<dbReference type="InterPro" id="IPR006638">
    <property type="entry name" value="Elp3/MiaA/NifB-like_rSAM"/>
</dbReference>
<organism evidence="3 4">
    <name type="scientific">Candidatus Galligastranaerophilus intestinavium</name>
    <dbReference type="NCBI Taxonomy" id="2840836"/>
    <lineage>
        <taxon>Bacteria</taxon>
        <taxon>Candidatus Galligastranaerophilus</taxon>
    </lineage>
</organism>
<evidence type="ECO:0000313" key="3">
    <source>
        <dbReference type="EMBL" id="HIS73526.1"/>
    </source>
</evidence>
<dbReference type="InterPro" id="IPR007197">
    <property type="entry name" value="rSAM"/>
</dbReference>
<gene>
    <name evidence="3" type="ORF">IAA86_00735</name>
</gene>
<dbReference type="PROSITE" id="PS51918">
    <property type="entry name" value="RADICAL_SAM"/>
    <property type="match status" value="1"/>
</dbReference>
<dbReference type="SFLD" id="SFLDS00029">
    <property type="entry name" value="Radical_SAM"/>
    <property type="match status" value="1"/>
</dbReference>
<keyword evidence="1" id="KW-0812">Transmembrane</keyword>
<keyword evidence="1" id="KW-1133">Transmembrane helix</keyword>
<evidence type="ECO:0000313" key="4">
    <source>
        <dbReference type="Proteomes" id="UP000886865"/>
    </source>
</evidence>
<dbReference type="SUPFAM" id="SSF102114">
    <property type="entry name" value="Radical SAM enzymes"/>
    <property type="match status" value="1"/>
</dbReference>
<dbReference type="GO" id="GO:0003824">
    <property type="term" value="F:catalytic activity"/>
    <property type="evidence" value="ECO:0007669"/>
    <property type="project" value="InterPro"/>
</dbReference>
<dbReference type="EMBL" id="DVJQ01000007">
    <property type="protein sequence ID" value="HIS73526.1"/>
    <property type="molecule type" value="Genomic_DNA"/>
</dbReference>
<proteinExistence type="predicted"/>
<evidence type="ECO:0000256" key="1">
    <source>
        <dbReference type="SAM" id="Phobius"/>
    </source>
</evidence>
<dbReference type="InterPro" id="IPR045784">
    <property type="entry name" value="Radical_SAM_N2"/>
</dbReference>
<dbReference type="SFLD" id="SFLDG01082">
    <property type="entry name" value="B12-binding_domain_containing"/>
    <property type="match status" value="1"/>
</dbReference>
<dbReference type="SMART" id="SM00729">
    <property type="entry name" value="Elp3"/>
    <property type="match status" value="1"/>
</dbReference>
<feature type="transmembrane region" description="Helical" evidence="1">
    <location>
        <begin position="20"/>
        <end position="42"/>
    </location>
</feature>
<dbReference type="PANTHER" id="PTHR42731:SF1">
    <property type="entry name" value="RADICAL SAM DOMAIN PROTEIN"/>
    <property type="match status" value="1"/>
</dbReference>
<dbReference type="AlphaFoldDB" id="A0A9D1FGP6"/>
<dbReference type="Pfam" id="PF19864">
    <property type="entry name" value="Radical_SAM_N2"/>
    <property type="match status" value="1"/>
</dbReference>
<dbReference type="PANTHER" id="PTHR42731">
    <property type="entry name" value="SLL1084 PROTEIN"/>
    <property type="match status" value="1"/>
</dbReference>
<dbReference type="InterPro" id="IPR023404">
    <property type="entry name" value="rSAM_horseshoe"/>
</dbReference>
<name>A0A9D1FGP6_9BACT</name>
<dbReference type="Proteomes" id="UP000886865">
    <property type="component" value="Unassembled WGS sequence"/>
</dbReference>
<dbReference type="InterPro" id="IPR058240">
    <property type="entry name" value="rSAM_sf"/>
</dbReference>
<reference evidence="3" key="1">
    <citation type="submission" date="2020-10" db="EMBL/GenBank/DDBJ databases">
        <authorList>
            <person name="Gilroy R."/>
        </authorList>
    </citation>
    <scope>NUCLEOTIDE SEQUENCE</scope>
    <source>
        <strain evidence="3">CHK152-2871</strain>
    </source>
</reference>
<dbReference type="GO" id="GO:0051536">
    <property type="term" value="F:iron-sulfur cluster binding"/>
    <property type="evidence" value="ECO:0007669"/>
    <property type="project" value="InterPro"/>
</dbReference>
<comment type="caution">
    <text evidence="3">The sequence shown here is derived from an EMBL/GenBank/DDBJ whole genome shotgun (WGS) entry which is preliminary data.</text>
</comment>